<dbReference type="OrthoDB" id="9776552at2"/>
<dbReference type="InterPro" id="IPR036890">
    <property type="entry name" value="HATPase_C_sf"/>
</dbReference>
<dbReference type="PANTHER" id="PTHR34220">
    <property type="entry name" value="SENSOR HISTIDINE KINASE YPDA"/>
    <property type="match status" value="1"/>
</dbReference>
<accession>A0A2Z4UDP8</accession>
<dbReference type="GO" id="GO:0000155">
    <property type="term" value="F:phosphorelay sensor kinase activity"/>
    <property type="evidence" value="ECO:0007669"/>
    <property type="project" value="InterPro"/>
</dbReference>
<sequence>MKRRKKQSFQQKMLYGLGALFAVSLLAFFAFFIGSYRTESQTEIGRMEEYNEQLAMNLDSVLDNTKSFLYLHFSEDKIRNLLTCDDSDIDPEGQKQTEKALEKYLKVLVDMGQDALRAAIVTKDGRVYKSVEEIQDDYIERMDFLTKDVVWEKGKPGYFSPVHKETISLVKHNVVSFVSPIWNIMQEEPIATIYVDLDFDKLSNQWYRSAKSNQSFEFLVLGKEEVLFDSEGKRMGKAESQQEAEKQCNALLESGKQHGVLELHGKKCVVSVTGHKETGWCFVQYLSVWKMASKILDNMSVLLIILAAVIVITAAGSYILVKRVSHPVRELSDFMGNVAGNTREEQEIALFPEGQSQGTEEILQMINSYNAMAKRINDNIIKEYIYKLNQKQAEMKMLQFQINPHFLYNALNTISSIAQLQDVEYIPEIASGLSDMFRYNIDGREIVSLREELAQTENYMCIQKIRFPERFLVEISVEEELLDCRVLKFILQPIVENSYKYGFTGKKKQDILRITGHRENNGTILLTVEDNGMGISVEKLKRINESLAGESGFEAAAGIGLRNVNARIKNYYGSFCGIWLESELGNYTRVHLRIKDISVMGEREEKGYAGDCCR</sequence>
<name>A0A2Z4UDP8_9FIRM</name>
<dbReference type="InterPro" id="IPR003594">
    <property type="entry name" value="HATPase_dom"/>
</dbReference>
<dbReference type="InterPro" id="IPR050640">
    <property type="entry name" value="Bact_2-comp_sensor_kinase"/>
</dbReference>
<gene>
    <name evidence="3" type="ORF">DQQ01_15010</name>
</gene>
<organism evidence="3 4">
    <name type="scientific">Blautia argi</name>
    <dbReference type="NCBI Taxonomy" id="1912897"/>
    <lineage>
        <taxon>Bacteria</taxon>
        <taxon>Bacillati</taxon>
        <taxon>Bacillota</taxon>
        <taxon>Clostridia</taxon>
        <taxon>Lachnospirales</taxon>
        <taxon>Lachnospiraceae</taxon>
        <taxon>Blautia</taxon>
    </lineage>
</organism>
<dbReference type="SUPFAM" id="SSF55874">
    <property type="entry name" value="ATPase domain of HSP90 chaperone/DNA topoisomerase II/histidine kinase"/>
    <property type="match status" value="1"/>
</dbReference>
<dbReference type="InterPro" id="IPR010559">
    <property type="entry name" value="Sig_transdc_His_kin_internal"/>
</dbReference>
<evidence type="ECO:0000313" key="3">
    <source>
        <dbReference type="EMBL" id="AWY99213.1"/>
    </source>
</evidence>
<dbReference type="Gene3D" id="6.10.340.10">
    <property type="match status" value="1"/>
</dbReference>
<dbReference type="AlphaFoldDB" id="A0A2Z4UDP8"/>
<feature type="transmembrane region" description="Helical" evidence="1">
    <location>
        <begin position="12"/>
        <end position="33"/>
    </location>
</feature>
<evidence type="ECO:0000313" key="4">
    <source>
        <dbReference type="Proteomes" id="UP000250003"/>
    </source>
</evidence>
<protein>
    <recommendedName>
        <fullName evidence="2">Histidine kinase/HSP90-like ATPase domain-containing protein</fullName>
    </recommendedName>
</protein>
<feature type="transmembrane region" description="Helical" evidence="1">
    <location>
        <begin position="301"/>
        <end position="321"/>
    </location>
</feature>
<keyword evidence="1" id="KW-1133">Transmembrane helix</keyword>
<dbReference type="RefSeq" id="WP_111920657.1">
    <property type="nucleotide sequence ID" value="NZ_CP030280.1"/>
</dbReference>
<dbReference type="KEGG" id="blau:DQQ01_15010"/>
<dbReference type="EMBL" id="CP030280">
    <property type="protein sequence ID" value="AWY99213.1"/>
    <property type="molecule type" value="Genomic_DNA"/>
</dbReference>
<evidence type="ECO:0000256" key="1">
    <source>
        <dbReference type="SAM" id="Phobius"/>
    </source>
</evidence>
<dbReference type="SMART" id="SM00387">
    <property type="entry name" value="HATPase_c"/>
    <property type="match status" value="1"/>
</dbReference>
<keyword evidence="4" id="KW-1185">Reference proteome</keyword>
<keyword evidence="1" id="KW-0472">Membrane</keyword>
<dbReference type="GO" id="GO:0016020">
    <property type="term" value="C:membrane"/>
    <property type="evidence" value="ECO:0007669"/>
    <property type="project" value="InterPro"/>
</dbReference>
<dbReference type="Gene3D" id="3.30.565.10">
    <property type="entry name" value="Histidine kinase-like ATPase, C-terminal domain"/>
    <property type="match status" value="1"/>
</dbReference>
<dbReference type="Pfam" id="PF06580">
    <property type="entry name" value="His_kinase"/>
    <property type="match status" value="1"/>
</dbReference>
<evidence type="ECO:0000259" key="2">
    <source>
        <dbReference type="SMART" id="SM00387"/>
    </source>
</evidence>
<dbReference type="Pfam" id="PF02518">
    <property type="entry name" value="HATPase_c"/>
    <property type="match status" value="1"/>
</dbReference>
<keyword evidence="1" id="KW-0812">Transmembrane</keyword>
<reference evidence="4" key="1">
    <citation type="submission" date="2018-06" db="EMBL/GenBank/DDBJ databases">
        <title>Description of Blautia argi sp. nov., a new anaerobic isolated from dog feces.</title>
        <authorList>
            <person name="Chang Y.-H."/>
            <person name="Paek J."/>
            <person name="Shin Y."/>
        </authorList>
    </citation>
    <scope>NUCLEOTIDE SEQUENCE [LARGE SCALE GENOMIC DNA]</scope>
    <source>
        <strain evidence="4">KCTC 15426</strain>
    </source>
</reference>
<proteinExistence type="predicted"/>
<dbReference type="Proteomes" id="UP000250003">
    <property type="component" value="Chromosome"/>
</dbReference>
<dbReference type="PANTHER" id="PTHR34220:SF7">
    <property type="entry name" value="SENSOR HISTIDINE KINASE YPDA"/>
    <property type="match status" value="1"/>
</dbReference>
<feature type="domain" description="Histidine kinase/HSP90-like ATPase" evidence="2">
    <location>
        <begin position="482"/>
        <end position="598"/>
    </location>
</feature>